<evidence type="ECO:0000259" key="3">
    <source>
        <dbReference type="PROSITE" id="PS51371"/>
    </source>
</evidence>
<accession>A0A9X2ZXU9</accession>
<dbReference type="PROSITE" id="PS51371">
    <property type="entry name" value="CBS"/>
    <property type="match status" value="2"/>
</dbReference>
<dbReference type="Proteomes" id="UP001155010">
    <property type="component" value="Unassembled WGS sequence"/>
</dbReference>
<evidence type="ECO:0000256" key="1">
    <source>
        <dbReference type="ARBA" id="ARBA00023122"/>
    </source>
</evidence>
<gene>
    <name evidence="9" type="ORF">GGP45_000312</name>
    <name evidence="5" type="ORF">GGP61_000307</name>
    <name evidence="4" type="ORF">GGP71_001549</name>
    <name evidence="6" type="ORF">GGP82_000300</name>
    <name evidence="7" type="ORF">GGP83_001647</name>
    <name evidence="10" type="ORF">GGP99_001209</name>
    <name evidence="8" type="ORF">GGQ01_000367</name>
</gene>
<evidence type="ECO:0000313" key="6">
    <source>
        <dbReference type="EMBL" id="MCS3863769.1"/>
    </source>
</evidence>
<dbReference type="RefSeq" id="WP_011405007.1">
    <property type="nucleotide sequence ID" value="NZ_CALTRY010000006.1"/>
</dbReference>
<dbReference type="Proteomes" id="UP001155027">
    <property type="component" value="Unassembled WGS sequence"/>
</dbReference>
<evidence type="ECO:0000313" key="10">
    <source>
        <dbReference type="EMBL" id="MCS4157250.1"/>
    </source>
</evidence>
<evidence type="ECO:0000256" key="2">
    <source>
        <dbReference type="PROSITE-ProRule" id="PRU00703"/>
    </source>
</evidence>
<protein>
    <submittedName>
        <fullName evidence="8">CBS domain-containing protein</fullName>
    </submittedName>
</protein>
<dbReference type="EMBL" id="JANUBF010000002">
    <property type="protein sequence ID" value="MCS4035323.1"/>
    <property type="molecule type" value="Genomic_DNA"/>
</dbReference>
<dbReference type="AlphaFoldDB" id="A0A9X2ZXU9"/>
<reference evidence="8" key="1">
    <citation type="submission" date="2022-08" db="EMBL/GenBank/DDBJ databases">
        <title>Genomic Encyclopedia of Type Strains, Phase V (KMG-V): Genome sequencing to study the core and pangenomes of soil and plant-associated prokaryotes.</title>
        <authorList>
            <person name="Whitman W."/>
        </authorList>
    </citation>
    <scope>NUCLEOTIDE SEQUENCE</scope>
    <source>
        <strain evidence="4">0</strain>
        <strain evidence="6">SP2016B</strain>
        <strain evidence="7">SP2017</strain>
        <strain evidence="10">SP3002</strain>
        <strain evidence="8">SP3012</strain>
        <strain evidence="9">SP3026</strain>
        <strain evidence="5">SP3049</strain>
    </source>
</reference>
<evidence type="ECO:0000313" key="5">
    <source>
        <dbReference type="EMBL" id="MCS3708720.1"/>
    </source>
</evidence>
<organism evidence="8 11">
    <name type="scientific">Salinibacter ruber</name>
    <dbReference type="NCBI Taxonomy" id="146919"/>
    <lineage>
        <taxon>Bacteria</taxon>
        <taxon>Pseudomonadati</taxon>
        <taxon>Rhodothermota</taxon>
        <taxon>Rhodothermia</taxon>
        <taxon>Rhodothermales</taxon>
        <taxon>Salinibacteraceae</taxon>
        <taxon>Salinibacter</taxon>
    </lineage>
</organism>
<dbReference type="CDD" id="cd04623">
    <property type="entry name" value="CBS_pair_bac_euk"/>
    <property type="match status" value="1"/>
</dbReference>
<dbReference type="Proteomes" id="UP001155034">
    <property type="component" value="Unassembled WGS sequence"/>
</dbReference>
<evidence type="ECO:0000313" key="7">
    <source>
        <dbReference type="EMBL" id="MCS3951695.1"/>
    </source>
</evidence>
<evidence type="ECO:0000313" key="8">
    <source>
        <dbReference type="EMBL" id="MCS4035323.1"/>
    </source>
</evidence>
<feature type="domain" description="CBS" evidence="3">
    <location>
        <begin position="23"/>
        <end position="82"/>
    </location>
</feature>
<dbReference type="SMART" id="SM00116">
    <property type="entry name" value="CBS"/>
    <property type="match status" value="2"/>
</dbReference>
<keyword evidence="1 2" id="KW-0129">CBS domain</keyword>
<dbReference type="InterPro" id="IPR051257">
    <property type="entry name" value="Diverse_CBS-Domain"/>
</dbReference>
<feature type="domain" description="CBS" evidence="3">
    <location>
        <begin position="89"/>
        <end position="147"/>
    </location>
</feature>
<dbReference type="SUPFAM" id="SSF54631">
    <property type="entry name" value="CBS-domain pair"/>
    <property type="match status" value="1"/>
</dbReference>
<dbReference type="EMBL" id="JANTYZ010000001">
    <property type="protein sequence ID" value="MCS3863769.1"/>
    <property type="molecule type" value="Genomic_DNA"/>
</dbReference>
<dbReference type="GeneID" id="83729217"/>
<dbReference type="InterPro" id="IPR044725">
    <property type="entry name" value="CBSX3_CBS_dom"/>
</dbReference>
<dbReference type="InterPro" id="IPR000644">
    <property type="entry name" value="CBS_dom"/>
</dbReference>
<evidence type="ECO:0000313" key="9">
    <source>
        <dbReference type="EMBL" id="MCS4119994.1"/>
    </source>
</evidence>
<dbReference type="EMBL" id="JANTZM010000005">
    <property type="protein sequence ID" value="MCS4157250.1"/>
    <property type="molecule type" value="Genomic_DNA"/>
</dbReference>
<proteinExistence type="predicted"/>
<evidence type="ECO:0000313" key="11">
    <source>
        <dbReference type="Proteomes" id="UP001155040"/>
    </source>
</evidence>
<dbReference type="PANTHER" id="PTHR43080:SF2">
    <property type="entry name" value="CBS DOMAIN-CONTAINING PROTEIN"/>
    <property type="match status" value="1"/>
</dbReference>
<dbReference type="EMBL" id="JANUAE010000001">
    <property type="protein sequence ID" value="MCS3708720.1"/>
    <property type="molecule type" value="Genomic_DNA"/>
</dbReference>
<dbReference type="OMA" id="PIKVYMT"/>
<dbReference type="InterPro" id="IPR046342">
    <property type="entry name" value="CBS_dom_sf"/>
</dbReference>
<dbReference type="PANTHER" id="PTHR43080">
    <property type="entry name" value="CBS DOMAIN-CONTAINING PROTEIN CBSX3, MITOCHONDRIAL"/>
    <property type="match status" value="1"/>
</dbReference>
<dbReference type="EMBL" id="JANUBL010000001">
    <property type="protein sequence ID" value="MCS4119994.1"/>
    <property type="molecule type" value="Genomic_DNA"/>
</dbReference>
<dbReference type="Gene3D" id="3.10.580.10">
    <property type="entry name" value="CBS-domain"/>
    <property type="match status" value="1"/>
</dbReference>
<dbReference type="Proteomes" id="UP001155110">
    <property type="component" value="Unassembled WGS sequence"/>
</dbReference>
<sequence>MNPRDGLLDTRVKDIIQSKSALADDGNVLTTSPTATVFECIGRMVDRDVGSIVVMEGDAIAGLFTERNYMQSIALEGRSSDETEVQEVMTEDVATVRPDKPLEECLRLMTRLRCRHLPVVDEGGDLIGIVSIGDGVKQIIQTAQRETSRLRQYVTGTYAE</sequence>
<dbReference type="Proteomes" id="UP001155144">
    <property type="component" value="Unassembled WGS sequence"/>
</dbReference>
<comment type="caution">
    <text evidence="8">The sequence shown here is derived from an EMBL/GenBank/DDBJ whole genome shotgun (WGS) entry which is preliminary data.</text>
</comment>
<dbReference type="Proteomes" id="UP001155040">
    <property type="component" value="Unassembled WGS sequence"/>
</dbReference>
<dbReference type="EMBL" id="JANUBB010000006">
    <property type="protein sequence ID" value="MCS3951695.1"/>
    <property type="molecule type" value="Genomic_DNA"/>
</dbReference>
<dbReference type="Proteomes" id="UP001155057">
    <property type="component" value="Unassembled WGS sequence"/>
</dbReference>
<dbReference type="Pfam" id="PF00571">
    <property type="entry name" value="CBS"/>
    <property type="match status" value="2"/>
</dbReference>
<evidence type="ECO:0000313" key="4">
    <source>
        <dbReference type="EMBL" id="MCS3677626.1"/>
    </source>
</evidence>
<name>A0A9X2ZXU9_9BACT</name>
<dbReference type="EMBL" id="JANUAU010000004">
    <property type="protein sequence ID" value="MCS3677626.1"/>
    <property type="molecule type" value="Genomic_DNA"/>
</dbReference>